<keyword evidence="2" id="KW-1185">Reference proteome</keyword>
<dbReference type="GO" id="GO:0050313">
    <property type="term" value="F:sulfur dioxygenase activity"/>
    <property type="evidence" value="ECO:0007669"/>
    <property type="project" value="TreeGrafter"/>
</dbReference>
<reference evidence="1 2" key="1">
    <citation type="submission" date="2020-07" db="EMBL/GenBank/DDBJ databases">
        <title>Novel species isolated from subtropical streams in China.</title>
        <authorList>
            <person name="Lu H."/>
        </authorList>
    </citation>
    <scope>NUCLEOTIDE SEQUENCE [LARGE SCALE GENOMIC DNA]</scope>
    <source>
        <strain evidence="1 2">FT3S</strain>
    </source>
</reference>
<dbReference type="GO" id="GO:0006749">
    <property type="term" value="P:glutathione metabolic process"/>
    <property type="evidence" value="ECO:0007669"/>
    <property type="project" value="TreeGrafter"/>
</dbReference>
<dbReference type="InterPro" id="IPR051682">
    <property type="entry name" value="Mito_Persulfide_Diox"/>
</dbReference>
<organism evidence="1 2">
    <name type="scientific">Rugamonas fusca</name>
    <dbReference type="NCBI Taxonomy" id="2758568"/>
    <lineage>
        <taxon>Bacteria</taxon>
        <taxon>Pseudomonadati</taxon>
        <taxon>Pseudomonadota</taxon>
        <taxon>Betaproteobacteria</taxon>
        <taxon>Burkholderiales</taxon>
        <taxon>Oxalobacteraceae</taxon>
        <taxon>Telluria group</taxon>
        <taxon>Rugamonas</taxon>
    </lineage>
</organism>
<comment type="caution">
    <text evidence="1">The sequence shown here is derived from an EMBL/GenBank/DDBJ whole genome shotgun (WGS) entry which is preliminary data.</text>
</comment>
<sequence>MFFKQRINDGASIAYFFGYGGLGKAVAVDVVAGDEAWFAAEAQRAGVLISHVIDTHIHADHYSGGWALHAKVLPQPAIEVFPGHQAGSLCGAGLSGKPSSTLAFEKRWNPVLSLDRAGFIDHVTSAIPPRLPGMDEIVRANVGLAE</sequence>
<dbReference type="Proteomes" id="UP000566711">
    <property type="component" value="Unassembled WGS sequence"/>
</dbReference>
<accession>A0A7W2I5H3</accession>
<dbReference type="PANTHER" id="PTHR43084:SF1">
    <property type="entry name" value="PERSULFIDE DIOXYGENASE ETHE1, MITOCHONDRIAL"/>
    <property type="match status" value="1"/>
</dbReference>
<dbReference type="SUPFAM" id="SSF56281">
    <property type="entry name" value="Metallo-hydrolase/oxidoreductase"/>
    <property type="match status" value="1"/>
</dbReference>
<dbReference type="GO" id="GO:0070813">
    <property type="term" value="P:hydrogen sulfide metabolic process"/>
    <property type="evidence" value="ECO:0007669"/>
    <property type="project" value="TreeGrafter"/>
</dbReference>
<gene>
    <name evidence="1" type="ORF">H3H36_02755</name>
</gene>
<dbReference type="PANTHER" id="PTHR43084">
    <property type="entry name" value="PERSULFIDE DIOXYGENASE ETHE1"/>
    <property type="match status" value="1"/>
</dbReference>
<name>A0A7W2I5H3_9BURK</name>
<dbReference type="Gene3D" id="3.60.15.10">
    <property type="entry name" value="Ribonuclease Z/Hydroxyacylglutathione hydrolase-like"/>
    <property type="match status" value="1"/>
</dbReference>
<evidence type="ECO:0008006" key="3">
    <source>
        <dbReference type="Google" id="ProtNLM"/>
    </source>
</evidence>
<dbReference type="EMBL" id="JACEZS010000001">
    <property type="protein sequence ID" value="MBA5604280.1"/>
    <property type="molecule type" value="Genomic_DNA"/>
</dbReference>
<dbReference type="InterPro" id="IPR036866">
    <property type="entry name" value="RibonucZ/Hydroxyglut_hydro"/>
</dbReference>
<dbReference type="AlphaFoldDB" id="A0A7W2I5H3"/>
<dbReference type="RefSeq" id="WP_182213707.1">
    <property type="nucleotide sequence ID" value="NZ_JACEZS010000001.1"/>
</dbReference>
<protein>
    <recommendedName>
        <fullName evidence="3">MBL fold metallo-hydrolase</fullName>
    </recommendedName>
</protein>
<proteinExistence type="predicted"/>
<evidence type="ECO:0000313" key="2">
    <source>
        <dbReference type="Proteomes" id="UP000566711"/>
    </source>
</evidence>
<evidence type="ECO:0000313" key="1">
    <source>
        <dbReference type="EMBL" id="MBA5604280.1"/>
    </source>
</evidence>